<evidence type="ECO:0000256" key="1">
    <source>
        <dbReference type="SAM" id="Phobius"/>
    </source>
</evidence>
<accession>A0ABQ6ISB8</accession>
<evidence type="ECO:0000313" key="2">
    <source>
        <dbReference type="EMBL" id="GMA39614.1"/>
    </source>
</evidence>
<keyword evidence="1" id="KW-0812">Transmembrane</keyword>
<organism evidence="2 3">
    <name type="scientific">Mobilicoccus caccae</name>
    <dbReference type="NCBI Taxonomy" id="1859295"/>
    <lineage>
        <taxon>Bacteria</taxon>
        <taxon>Bacillati</taxon>
        <taxon>Actinomycetota</taxon>
        <taxon>Actinomycetes</taxon>
        <taxon>Micrococcales</taxon>
        <taxon>Dermatophilaceae</taxon>
        <taxon>Mobilicoccus</taxon>
    </lineage>
</organism>
<protein>
    <recommendedName>
        <fullName evidence="4">Extensin-like C-terminal domain-containing protein</fullName>
    </recommendedName>
</protein>
<sequence>MPEDAERFTRRALLTTGAVAALGGAVWFAADRGIHIGDVVDDLSEGLDGLERPQPGASVTPVPASDLTAYDRIAGSRLHYEASGAPSSFRMGSGFAEKLDASLTSHWQATRWGVPSQVWSYGTWVDLDARPRPSWHHEGRAFDLTSVRTSDDDVLVSCRYDRWGGTSGPERADHEREYWRLAATLLRDFGTVLTYLFDEAHHDHIHVDDGRTPEGRSEFRRTRTQVHGVQAICTHVWGVDVPITGRWDARTREATTGVLADLGVGGRLTQGQKQWHAFLGAAAGYSP</sequence>
<reference evidence="3" key="1">
    <citation type="journal article" date="2019" name="Int. J. Syst. Evol. Microbiol.">
        <title>The Global Catalogue of Microorganisms (GCM) 10K type strain sequencing project: providing services to taxonomists for standard genome sequencing and annotation.</title>
        <authorList>
            <consortium name="The Broad Institute Genomics Platform"/>
            <consortium name="The Broad Institute Genome Sequencing Center for Infectious Disease"/>
            <person name="Wu L."/>
            <person name="Ma J."/>
        </authorList>
    </citation>
    <scope>NUCLEOTIDE SEQUENCE [LARGE SCALE GENOMIC DNA]</scope>
    <source>
        <strain evidence="3">NBRC 113072</strain>
    </source>
</reference>
<name>A0ABQ6ISB8_9MICO</name>
<evidence type="ECO:0008006" key="4">
    <source>
        <dbReference type="Google" id="ProtNLM"/>
    </source>
</evidence>
<dbReference type="Proteomes" id="UP001157126">
    <property type="component" value="Unassembled WGS sequence"/>
</dbReference>
<dbReference type="RefSeq" id="WP_284303489.1">
    <property type="nucleotide sequence ID" value="NZ_BSUO01000001.1"/>
</dbReference>
<keyword evidence="1" id="KW-1133">Transmembrane helix</keyword>
<keyword evidence="3" id="KW-1185">Reference proteome</keyword>
<keyword evidence="1" id="KW-0472">Membrane</keyword>
<proteinExistence type="predicted"/>
<feature type="transmembrane region" description="Helical" evidence="1">
    <location>
        <begin position="12"/>
        <end position="30"/>
    </location>
</feature>
<comment type="caution">
    <text evidence="2">The sequence shown here is derived from an EMBL/GenBank/DDBJ whole genome shotgun (WGS) entry which is preliminary data.</text>
</comment>
<gene>
    <name evidence="2" type="ORF">GCM10025883_16590</name>
</gene>
<dbReference type="EMBL" id="BSUO01000001">
    <property type="protein sequence ID" value="GMA39614.1"/>
    <property type="molecule type" value="Genomic_DNA"/>
</dbReference>
<evidence type="ECO:0000313" key="3">
    <source>
        <dbReference type="Proteomes" id="UP001157126"/>
    </source>
</evidence>